<keyword evidence="2" id="KW-0732">Signal</keyword>
<organism evidence="3 4">
    <name type="scientific">Microvirga alba</name>
    <dbReference type="NCBI Taxonomy" id="2791025"/>
    <lineage>
        <taxon>Bacteria</taxon>
        <taxon>Pseudomonadati</taxon>
        <taxon>Pseudomonadota</taxon>
        <taxon>Alphaproteobacteria</taxon>
        <taxon>Hyphomicrobiales</taxon>
        <taxon>Methylobacteriaceae</taxon>
        <taxon>Microvirga</taxon>
    </lineage>
</organism>
<gene>
    <name evidence="3" type="ORF">I2H38_12925</name>
</gene>
<keyword evidence="4" id="KW-1185">Reference proteome</keyword>
<dbReference type="AlphaFoldDB" id="A0A931FT19"/>
<proteinExistence type="predicted"/>
<feature type="signal peptide" evidence="2">
    <location>
        <begin position="1"/>
        <end position="21"/>
    </location>
</feature>
<name>A0A931FT19_9HYPH</name>
<dbReference type="Proteomes" id="UP000599312">
    <property type="component" value="Unassembled WGS sequence"/>
</dbReference>
<protein>
    <submittedName>
        <fullName evidence="3">Extracellular solute-binding protein</fullName>
    </submittedName>
</protein>
<dbReference type="EMBL" id="JADQDO010000006">
    <property type="protein sequence ID" value="MBF9234276.1"/>
    <property type="molecule type" value="Genomic_DNA"/>
</dbReference>
<dbReference type="PANTHER" id="PTHR42779">
    <property type="entry name" value="PROTEIN YNJB"/>
    <property type="match status" value="1"/>
</dbReference>
<dbReference type="SUPFAM" id="SSF53850">
    <property type="entry name" value="Periplasmic binding protein-like II"/>
    <property type="match status" value="1"/>
</dbReference>
<accession>A0A931FT19</accession>
<evidence type="ECO:0000313" key="3">
    <source>
        <dbReference type="EMBL" id="MBF9234276.1"/>
    </source>
</evidence>
<evidence type="ECO:0000313" key="4">
    <source>
        <dbReference type="Proteomes" id="UP000599312"/>
    </source>
</evidence>
<dbReference type="RefSeq" id="WP_196272275.1">
    <property type="nucleotide sequence ID" value="NZ_JADQDO010000006.1"/>
</dbReference>
<comment type="caution">
    <text evidence="3">The sequence shown here is derived from an EMBL/GenBank/DDBJ whole genome shotgun (WGS) entry which is preliminary data.</text>
</comment>
<evidence type="ECO:0000256" key="1">
    <source>
        <dbReference type="ARBA" id="ARBA00022764"/>
    </source>
</evidence>
<keyword evidence="1" id="KW-0574">Periplasm</keyword>
<feature type="chain" id="PRO_5036850834" evidence="2">
    <location>
        <begin position="22"/>
        <end position="378"/>
    </location>
</feature>
<evidence type="ECO:0000256" key="2">
    <source>
        <dbReference type="SAM" id="SignalP"/>
    </source>
</evidence>
<dbReference type="Pfam" id="PF13416">
    <property type="entry name" value="SBP_bac_8"/>
    <property type="match status" value="1"/>
</dbReference>
<dbReference type="Gene3D" id="3.40.190.10">
    <property type="entry name" value="Periplasmic binding protein-like II"/>
    <property type="match status" value="1"/>
</dbReference>
<dbReference type="InterPro" id="IPR006059">
    <property type="entry name" value="SBP"/>
</dbReference>
<reference evidence="3" key="1">
    <citation type="submission" date="2020-11" db="EMBL/GenBank/DDBJ databases">
        <authorList>
            <person name="Kim M.K."/>
        </authorList>
    </citation>
    <scope>NUCLEOTIDE SEQUENCE</scope>
    <source>
        <strain evidence="3">BT350</strain>
    </source>
</reference>
<dbReference type="PANTHER" id="PTHR42779:SF1">
    <property type="entry name" value="PROTEIN YNJB"/>
    <property type="match status" value="1"/>
</dbReference>
<sequence>MHKSVMALSFTAALLAYPAQAQTLNVATAGDQNMVDYIKDYLGPMFEKSHPGVKVVAVGTGPGDGGSQKIYEKLDAQKKAGSAAVDFDVVVIHQKAAGTMVQEGLLNKYREKIATGSLVTRDTATNSLGADVSGFVMPMFHSQTAIAYNPDLVKSPPSSYPELREWAAKNPKQFGYNGIKGGMSGVAFVTGWVAAFAGDAAKLESGPYDASTKAAWDKAMTDLKEFNKNVIITPGNAGTLDMLNRGEIAMGPVWVDMFYTWKADGKLPPNMRLKLVSPGMPGQPMYYAIPNKAAQDKLAAEFVALATSPDVQAEGIVKRFNWYPGIDAKNLEGKLDKAAWQALFTDISPEDLAAKGKPFPIGPYFNDILETYEKKVAN</sequence>